<dbReference type="Proteomes" id="UP000460298">
    <property type="component" value="Unassembled WGS sequence"/>
</dbReference>
<organism evidence="2 3">
    <name type="scientific">Leptonema illini</name>
    <dbReference type="NCBI Taxonomy" id="183"/>
    <lineage>
        <taxon>Bacteria</taxon>
        <taxon>Pseudomonadati</taxon>
        <taxon>Spirochaetota</taxon>
        <taxon>Spirochaetia</taxon>
        <taxon>Leptospirales</taxon>
        <taxon>Leptospiraceae</taxon>
        <taxon>Leptonema</taxon>
    </lineage>
</organism>
<dbReference type="AlphaFoldDB" id="A0A833LZU7"/>
<evidence type="ECO:0008006" key="4">
    <source>
        <dbReference type="Google" id="ProtNLM"/>
    </source>
</evidence>
<feature type="signal peptide" evidence="1">
    <location>
        <begin position="1"/>
        <end position="19"/>
    </location>
</feature>
<gene>
    <name evidence="2" type="ORF">F9K24_18555</name>
</gene>
<sequence>MKKKWIPVVLLSIAAASIAAFFATAKLIENRIADAGVINTETRLIEEKAGLSLKYGNAHYDIFRGLVLTGVHIAERTEKGENVVFSSGQAIFQFPLLELLRGNVTPSRLILIEGRMNLSGKSDPRKRIEKLIAFLKHTSLDLEWRDVQIDGLKDSADFAAKDVRLAGTLIVRDMETPALRLAVEFRDDDVFKIQGSWKSAPMERLFVRVESMPVRLPHLWMASFPYLPADADLRWKEGVINAEGSIDLTEEGYAFHLRGAFKHLQFSIPDTGFEARDLDGSFDQMIVGSYATGMLNSRLNVRNPLIEHSAELDRDAKTGVDEARFKGKLNLRESENLKLPPFVKSATIEYTIGLQIRRLRDREALAPDVKITIRNLNMDFGDQWKSLAPIYVDEATLVGSSRIAVNVPGRIGTVPFQFTASIQPDLFKTSSDGIILKHQSEFQLDIDEMSIEDAIHRTGIFVDDLRRYVSGPDAVKSEDFGPVWENKFIQNPRFRKYFEQAIINGQIRVLKISDASPDMPSTLQFQFRHRIPSTELTMVRPDGFNMSAHYRIFYDAALPSHDARFEVNYSGSGYRSRLFTDPGLEVDPLESIEFKYTFQAEGLYLADLYYKSLTGLFIKAKHVPVQKDYRLDLLLRLMELDPGRLRYVDFDIQRHSSGSLFKPLIVRIDGDEASLIGNGEFNIYEGGLLQFNYFMKSNGRQNRFSIRIRPDQVWIPSS</sequence>
<dbReference type="EMBL" id="WBUI01000025">
    <property type="protein sequence ID" value="KAB2929901.1"/>
    <property type="molecule type" value="Genomic_DNA"/>
</dbReference>
<name>A0A833LZU7_9LEPT</name>
<proteinExistence type="predicted"/>
<feature type="chain" id="PRO_5032728364" description="AsmA-like C-terminal domain-containing protein" evidence="1">
    <location>
        <begin position="20"/>
        <end position="718"/>
    </location>
</feature>
<accession>A0A833LZU7</accession>
<evidence type="ECO:0000313" key="2">
    <source>
        <dbReference type="EMBL" id="KAB2929901.1"/>
    </source>
</evidence>
<protein>
    <recommendedName>
        <fullName evidence="4">AsmA-like C-terminal domain-containing protein</fullName>
    </recommendedName>
</protein>
<keyword evidence="1" id="KW-0732">Signal</keyword>
<evidence type="ECO:0000313" key="3">
    <source>
        <dbReference type="Proteomes" id="UP000460298"/>
    </source>
</evidence>
<reference evidence="2 3" key="1">
    <citation type="submission" date="2019-10" db="EMBL/GenBank/DDBJ databases">
        <title>Extracellular Electron Transfer in a Candidatus Methanoperedens spp. Enrichment Culture.</title>
        <authorList>
            <person name="Berger S."/>
            <person name="Rangel Shaw D."/>
            <person name="Berben T."/>
            <person name="In 'T Zandt M."/>
            <person name="Frank J."/>
            <person name="Reimann J."/>
            <person name="Jetten M.S.M."/>
            <person name="Welte C.U."/>
        </authorList>
    </citation>
    <scope>NUCLEOTIDE SEQUENCE [LARGE SCALE GENOMIC DNA]</scope>
    <source>
        <strain evidence="2">SB12</strain>
    </source>
</reference>
<comment type="caution">
    <text evidence="2">The sequence shown here is derived from an EMBL/GenBank/DDBJ whole genome shotgun (WGS) entry which is preliminary data.</text>
</comment>
<evidence type="ECO:0000256" key="1">
    <source>
        <dbReference type="SAM" id="SignalP"/>
    </source>
</evidence>